<evidence type="ECO:0000256" key="12">
    <source>
        <dbReference type="SAM" id="Phobius"/>
    </source>
</evidence>
<dbReference type="InterPro" id="IPR036179">
    <property type="entry name" value="Ig-like_dom_sf"/>
</dbReference>
<feature type="transmembrane region" description="Helical" evidence="12">
    <location>
        <begin position="563"/>
        <end position="587"/>
    </location>
</feature>
<dbReference type="GO" id="GO:0005178">
    <property type="term" value="F:integrin binding"/>
    <property type="evidence" value="ECO:0007669"/>
    <property type="project" value="InterPro"/>
</dbReference>
<dbReference type="SMART" id="SM00408">
    <property type="entry name" value="IGc2"/>
    <property type="match status" value="1"/>
</dbReference>
<dbReference type="Pfam" id="PF13895">
    <property type="entry name" value="Ig_2"/>
    <property type="match status" value="1"/>
</dbReference>
<evidence type="ECO:0000313" key="15">
    <source>
        <dbReference type="EMBL" id="KAG8441318.1"/>
    </source>
</evidence>
<dbReference type="PRINTS" id="PR01472">
    <property type="entry name" value="ICAMVCAM1"/>
</dbReference>
<evidence type="ECO:0000256" key="4">
    <source>
        <dbReference type="ARBA" id="ARBA00022737"/>
    </source>
</evidence>
<dbReference type="SUPFAM" id="SSF48726">
    <property type="entry name" value="Immunoglobulin"/>
    <property type="match status" value="3"/>
</dbReference>
<evidence type="ECO:0000259" key="14">
    <source>
        <dbReference type="PROSITE" id="PS50835"/>
    </source>
</evidence>
<dbReference type="InterPro" id="IPR047012">
    <property type="entry name" value="ICAM_VCAM"/>
</dbReference>
<keyword evidence="16" id="KW-1185">Reference proteome</keyword>
<name>A0A8T2JCR6_9PIPI</name>
<keyword evidence="2 12" id="KW-0812">Transmembrane</keyword>
<accession>A0A8T2JCR6</accession>
<keyword evidence="10" id="KW-0393">Immunoglobulin domain</keyword>
<dbReference type="SMART" id="SM00409">
    <property type="entry name" value="IG"/>
    <property type="match status" value="2"/>
</dbReference>
<sequence>MANRIHWIFPALISIFSINVAVTSTEHCEAKVENSEIFAPYGSSALLNCTHNCTSINWESVLKKSNKTEGPGWISIIVKVDEWSQPTIECLPGNATNGSGVKVTAYNPPSSVQITLDEPLEEGSVYNVTCTAYDAAPIKYLEVAMSRGGKVFHKEKFDKDPRQNKTTVTVTQPITVQRNDNQQEFSCQANFNAGKIHYNLESSVIAKTISLPERPKLLTRQWIQADTYEEAKCVISNGFPPENLILTIELNNVSLPVIRNPAADGTVEVSAIIPTNTSLSIDPYKLICRAVIQALSRETNIDIHIYEYPKINFTLSNTSAIVGETVTASCVITNTEPKAYRTQIMLDGQRVCEGSEEECNVTISTRSPLGVFACESSLHNNKNITVTEQEFITVYYAPEFRSDLCPDPYEILEGNNKVFTCSFDGNPSPIVFCNSTDRLALHNNRSYDIDRTLTGLYQCYASNNYGEATKLILVEVQYPPGTLNITAVPSGNIAKGDAVNLTCTSDGFPSPKVQWIVPSGKTVYEDTIFIQRASSSDNGIYKCKSENKHGVINESQHINVSDMSLVIILLIVCSLVFLGIIAIAVWYTKWRNGRIGFYNMRPKQTQPPRDDEIPMNNGPCNER</sequence>
<gene>
    <name evidence="15" type="ORF">GDO86_006884</name>
</gene>
<evidence type="ECO:0000256" key="3">
    <source>
        <dbReference type="ARBA" id="ARBA00022729"/>
    </source>
</evidence>
<protein>
    <recommendedName>
        <fullName evidence="14">Ig-like domain-containing protein</fullName>
    </recommendedName>
</protein>
<feature type="region of interest" description="Disordered" evidence="11">
    <location>
        <begin position="600"/>
        <end position="623"/>
    </location>
</feature>
<dbReference type="PANTHER" id="PTHR13771">
    <property type="entry name" value="INTERCELLULAR ADHESION MOLECULE"/>
    <property type="match status" value="1"/>
</dbReference>
<proteinExistence type="predicted"/>
<evidence type="ECO:0000256" key="6">
    <source>
        <dbReference type="ARBA" id="ARBA00022989"/>
    </source>
</evidence>
<evidence type="ECO:0000256" key="5">
    <source>
        <dbReference type="ARBA" id="ARBA00022889"/>
    </source>
</evidence>
<evidence type="ECO:0000256" key="2">
    <source>
        <dbReference type="ARBA" id="ARBA00022692"/>
    </source>
</evidence>
<feature type="signal peptide" evidence="13">
    <location>
        <begin position="1"/>
        <end position="25"/>
    </location>
</feature>
<evidence type="ECO:0000313" key="16">
    <source>
        <dbReference type="Proteomes" id="UP000812440"/>
    </source>
</evidence>
<comment type="subcellular location">
    <subcellularLocation>
        <location evidence="1">Membrane</location>
        <topology evidence="1">Single-pass type I membrane protein</topology>
    </subcellularLocation>
</comment>
<dbReference type="InterPro" id="IPR013783">
    <property type="entry name" value="Ig-like_fold"/>
</dbReference>
<dbReference type="Proteomes" id="UP000812440">
    <property type="component" value="Chromosome 3"/>
</dbReference>
<comment type="caution">
    <text evidence="15">The sequence shown here is derived from an EMBL/GenBank/DDBJ whole genome shotgun (WGS) entry which is preliminary data.</text>
</comment>
<dbReference type="InterPro" id="IPR003987">
    <property type="entry name" value="ICAM_VCAM_N"/>
</dbReference>
<evidence type="ECO:0000256" key="11">
    <source>
        <dbReference type="SAM" id="MobiDB-lite"/>
    </source>
</evidence>
<feature type="domain" description="Ig-like" evidence="14">
    <location>
        <begin position="109"/>
        <end position="210"/>
    </location>
</feature>
<dbReference type="Gene3D" id="2.60.40.10">
    <property type="entry name" value="Immunoglobulins"/>
    <property type="match status" value="5"/>
</dbReference>
<evidence type="ECO:0000256" key="8">
    <source>
        <dbReference type="ARBA" id="ARBA00023157"/>
    </source>
</evidence>
<dbReference type="InterPro" id="IPR003598">
    <property type="entry name" value="Ig_sub2"/>
</dbReference>
<keyword evidence="4" id="KW-0677">Repeat</keyword>
<dbReference type="PANTHER" id="PTHR13771:SF9">
    <property type="entry name" value="INTERCELLULAR ADHESION MOLECULE 5"/>
    <property type="match status" value="1"/>
</dbReference>
<dbReference type="PROSITE" id="PS50835">
    <property type="entry name" value="IG_LIKE"/>
    <property type="match status" value="3"/>
</dbReference>
<dbReference type="InterPro" id="IPR007110">
    <property type="entry name" value="Ig-like_dom"/>
</dbReference>
<dbReference type="OrthoDB" id="6250964at2759"/>
<reference evidence="15" key="1">
    <citation type="thesis" date="2020" institute="ProQuest LLC" country="789 East Eisenhower Parkway, Ann Arbor, MI, USA">
        <title>Comparative Genomics and Chromosome Evolution.</title>
        <authorList>
            <person name="Mudd A.B."/>
        </authorList>
    </citation>
    <scope>NUCLEOTIDE SEQUENCE</scope>
    <source>
        <strain evidence="15">Female2</strain>
        <tissue evidence="15">Blood</tissue>
    </source>
</reference>
<evidence type="ECO:0000256" key="1">
    <source>
        <dbReference type="ARBA" id="ARBA00004479"/>
    </source>
</evidence>
<keyword evidence="7 12" id="KW-0472">Membrane</keyword>
<dbReference type="InterPro" id="IPR003599">
    <property type="entry name" value="Ig_sub"/>
</dbReference>
<evidence type="ECO:0000256" key="10">
    <source>
        <dbReference type="ARBA" id="ARBA00023319"/>
    </source>
</evidence>
<organism evidence="15 16">
    <name type="scientific">Hymenochirus boettgeri</name>
    <name type="common">Congo dwarf clawed frog</name>
    <dbReference type="NCBI Taxonomy" id="247094"/>
    <lineage>
        <taxon>Eukaryota</taxon>
        <taxon>Metazoa</taxon>
        <taxon>Chordata</taxon>
        <taxon>Craniata</taxon>
        <taxon>Vertebrata</taxon>
        <taxon>Euteleostomi</taxon>
        <taxon>Amphibia</taxon>
        <taxon>Batrachia</taxon>
        <taxon>Anura</taxon>
        <taxon>Pipoidea</taxon>
        <taxon>Pipidae</taxon>
        <taxon>Pipinae</taxon>
        <taxon>Hymenochirus</taxon>
    </lineage>
</organism>
<dbReference type="EMBL" id="JAACNH010000006">
    <property type="protein sequence ID" value="KAG8441318.1"/>
    <property type="molecule type" value="Genomic_DNA"/>
</dbReference>
<evidence type="ECO:0000256" key="7">
    <source>
        <dbReference type="ARBA" id="ARBA00023136"/>
    </source>
</evidence>
<keyword evidence="9" id="KW-0325">Glycoprotein</keyword>
<evidence type="ECO:0000256" key="9">
    <source>
        <dbReference type="ARBA" id="ARBA00023180"/>
    </source>
</evidence>
<feature type="domain" description="Ig-like" evidence="14">
    <location>
        <begin position="480"/>
        <end position="559"/>
    </location>
</feature>
<dbReference type="GO" id="GO:0098609">
    <property type="term" value="P:cell-cell adhesion"/>
    <property type="evidence" value="ECO:0007669"/>
    <property type="project" value="InterPro"/>
</dbReference>
<feature type="domain" description="Ig-like" evidence="14">
    <location>
        <begin position="309"/>
        <end position="385"/>
    </location>
</feature>
<keyword evidence="6 12" id="KW-1133">Transmembrane helix</keyword>
<evidence type="ECO:0000256" key="13">
    <source>
        <dbReference type="SAM" id="SignalP"/>
    </source>
</evidence>
<keyword evidence="3 13" id="KW-0732">Signal</keyword>
<keyword evidence="5" id="KW-0130">Cell adhesion</keyword>
<feature type="chain" id="PRO_5035942061" description="Ig-like domain-containing protein" evidence="13">
    <location>
        <begin position="26"/>
        <end position="623"/>
    </location>
</feature>
<dbReference type="GO" id="GO:0016020">
    <property type="term" value="C:membrane"/>
    <property type="evidence" value="ECO:0007669"/>
    <property type="project" value="UniProtKB-SubCell"/>
</dbReference>
<dbReference type="AlphaFoldDB" id="A0A8T2JCR6"/>
<keyword evidence="8" id="KW-1015">Disulfide bond</keyword>